<dbReference type="Proteomes" id="UP001286313">
    <property type="component" value="Unassembled WGS sequence"/>
</dbReference>
<reference evidence="2" key="1">
    <citation type="submission" date="2023-10" db="EMBL/GenBank/DDBJ databases">
        <title>Genome assemblies of two species of porcelain crab, Petrolisthes cinctipes and Petrolisthes manimaculis (Anomura: Porcellanidae).</title>
        <authorList>
            <person name="Angst P."/>
        </authorList>
    </citation>
    <scope>NUCLEOTIDE SEQUENCE</scope>
    <source>
        <strain evidence="2">PB745_01</strain>
        <tissue evidence="2">Gill</tissue>
    </source>
</reference>
<dbReference type="AlphaFoldDB" id="A0AAE1BJK8"/>
<name>A0AAE1BJK8_PETCI</name>
<protein>
    <submittedName>
        <fullName evidence="2">Uncharacterized protein</fullName>
    </submittedName>
</protein>
<accession>A0AAE1BJK8</accession>
<feature type="compositionally biased region" description="Acidic residues" evidence="1">
    <location>
        <begin position="175"/>
        <end position="185"/>
    </location>
</feature>
<feature type="compositionally biased region" description="Basic and acidic residues" evidence="1">
    <location>
        <begin position="160"/>
        <end position="174"/>
    </location>
</feature>
<evidence type="ECO:0000313" key="3">
    <source>
        <dbReference type="Proteomes" id="UP001286313"/>
    </source>
</evidence>
<feature type="region of interest" description="Disordered" evidence="1">
    <location>
        <begin position="157"/>
        <end position="185"/>
    </location>
</feature>
<keyword evidence="3" id="KW-1185">Reference proteome</keyword>
<dbReference type="EMBL" id="JAWQEG010007644">
    <property type="protein sequence ID" value="KAK3851977.1"/>
    <property type="molecule type" value="Genomic_DNA"/>
</dbReference>
<evidence type="ECO:0000313" key="2">
    <source>
        <dbReference type="EMBL" id="KAK3851977.1"/>
    </source>
</evidence>
<evidence type="ECO:0000256" key="1">
    <source>
        <dbReference type="SAM" id="MobiDB-lite"/>
    </source>
</evidence>
<proteinExistence type="predicted"/>
<sequence>MLCAMVGLVVRAWPEGQPNCFINGTWSDPRGIEGLRIETRRMPEPYKPSEVVVVFYNTSSQLLKGAAPLRDLRVSAVEVWEGQLSSESHMLVLTCQNEALWVLQIPLGTSTQNMRVFTLPRAPIQKNQDDPQSSLYPSSTPSRHIVVNITLPKHNPVGFQHEDAVDSEATKQAETEDNDAWDYVE</sequence>
<organism evidence="2 3">
    <name type="scientific">Petrolisthes cinctipes</name>
    <name type="common">Flat porcelain crab</name>
    <dbReference type="NCBI Taxonomy" id="88211"/>
    <lineage>
        <taxon>Eukaryota</taxon>
        <taxon>Metazoa</taxon>
        <taxon>Ecdysozoa</taxon>
        <taxon>Arthropoda</taxon>
        <taxon>Crustacea</taxon>
        <taxon>Multicrustacea</taxon>
        <taxon>Malacostraca</taxon>
        <taxon>Eumalacostraca</taxon>
        <taxon>Eucarida</taxon>
        <taxon>Decapoda</taxon>
        <taxon>Pleocyemata</taxon>
        <taxon>Anomura</taxon>
        <taxon>Galatheoidea</taxon>
        <taxon>Porcellanidae</taxon>
        <taxon>Petrolisthes</taxon>
    </lineage>
</organism>
<comment type="caution">
    <text evidence="2">The sequence shown here is derived from an EMBL/GenBank/DDBJ whole genome shotgun (WGS) entry which is preliminary data.</text>
</comment>
<gene>
    <name evidence="2" type="ORF">Pcinc_041414</name>
</gene>